<dbReference type="Pfam" id="PF13174">
    <property type="entry name" value="TPR_6"/>
    <property type="match status" value="1"/>
</dbReference>
<evidence type="ECO:0000256" key="1">
    <source>
        <dbReference type="ARBA" id="ARBA00022748"/>
    </source>
</evidence>
<dbReference type="EMBL" id="NAAD01000007">
    <property type="protein sequence ID" value="ORJ60586.1"/>
    <property type="molecule type" value="Genomic_DNA"/>
</dbReference>
<name>A0A1X0Y622_9BACT</name>
<dbReference type="STRING" id="1969733.B5V00_07045"/>
<evidence type="ECO:0000313" key="5">
    <source>
        <dbReference type="Proteomes" id="UP000193136"/>
    </source>
</evidence>
<dbReference type="Gene3D" id="1.25.40.10">
    <property type="entry name" value="Tetratricopeptide repeat domain"/>
    <property type="match status" value="1"/>
</dbReference>
<feature type="repeat" description="TPR" evidence="2">
    <location>
        <begin position="103"/>
        <end position="136"/>
    </location>
</feature>
<dbReference type="InterPro" id="IPR051263">
    <property type="entry name" value="C-type_cytochrome_biogenesis"/>
</dbReference>
<dbReference type="RefSeq" id="WP_085010067.1">
    <property type="nucleotide sequence ID" value="NZ_NAAD01000007.1"/>
</dbReference>
<dbReference type="PANTHER" id="PTHR47870:SF1">
    <property type="entry name" value="CYTOCHROME C-TYPE BIOGENESIS PROTEIN CCMH"/>
    <property type="match status" value="1"/>
</dbReference>
<organism evidence="4 5">
    <name type="scientific">Geothermobacter hydrogeniphilus</name>
    <dbReference type="NCBI Taxonomy" id="1969733"/>
    <lineage>
        <taxon>Bacteria</taxon>
        <taxon>Pseudomonadati</taxon>
        <taxon>Thermodesulfobacteriota</taxon>
        <taxon>Desulfuromonadia</taxon>
        <taxon>Desulfuromonadales</taxon>
        <taxon>Geothermobacteraceae</taxon>
        <taxon>Geothermobacter</taxon>
    </lineage>
</organism>
<keyword evidence="3" id="KW-1133">Transmembrane helix</keyword>
<dbReference type="GO" id="GO:0005886">
    <property type="term" value="C:plasma membrane"/>
    <property type="evidence" value="ECO:0007669"/>
    <property type="project" value="TreeGrafter"/>
</dbReference>
<dbReference type="SUPFAM" id="SSF48452">
    <property type="entry name" value="TPR-like"/>
    <property type="match status" value="1"/>
</dbReference>
<feature type="repeat" description="TPR" evidence="2">
    <location>
        <begin position="69"/>
        <end position="102"/>
    </location>
</feature>
<dbReference type="InterPro" id="IPR011990">
    <property type="entry name" value="TPR-like_helical_dom_sf"/>
</dbReference>
<comment type="caution">
    <text evidence="4">The sequence shown here is derived from an EMBL/GenBank/DDBJ whole genome shotgun (WGS) entry which is preliminary data.</text>
</comment>
<dbReference type="PANTHER" id="PTHR47870">
    <property type="entry name" value="CYTOCHROME C-TYPE BIOGENESIS PROTEIN CCMH"/>
    <property type="match status" value="1"/>
</dbReference>
<keyword evidence="1" id="KW-0201">Cytochrome c-type biogenesis</keyword>
<evidence type="ECO:0000256" key="2">
    <source>
        <dbReference type="PROSITE-ProRule" id="PRU00339"/>
    </source>
</evidence>
<dbReference type="AlphaFoldDB" id="A0A1X0Y622"/>
<dbReference type="PROSITE" id="PS50005">
    <property type="entry name" value="TPR"/>
    <property type="match status" value="2"/>
</dbReference>
<proteinExistence type="predicted"/>
<keyword evidence="2" id="KW-0802">TPR repeat</keyword>
<gene>
    <name evidence="4" type="ORF">B5V00_07045</name>
</gene>
<keyword evidence="3" id="KW-0812">Transmembrane</keyword>
<dbReference type="PROSITE" id="PS50293">
    <property type="entry name" value="TPR_REGION"/>
    <property type="match status" value="1"/>
</dbReference>
<dbReference type="GO" id="GO:0017004">
    <property type="term" value="P:cytochrome complex assembly"/>
    <property type="evidence" value="ECO:0007669"/>
    <property type="project" value="UniProtKB-KW"/>
</dbReference>
<evidence type="ECO:0000256" key="3">
    <source>
        <dbReference type="SAM" id="Phobius"/>
    </source>
</evidence>
<sequence length="203" mass="22286">MTARVSRRDRAAFGFFCAVAIAIGAMTLGFLVKGPAAKPQPQAQGTPNQNIEARIAQLETHLKTSPRDVNALLSLGDAYLNSRRAMEAFRLFQRTLDIEPGNVHALSDLGSLYQQIGQYDKALDSYRRAFESRPDHTGSLLNMALIYSRHKGENARALELLQQFLNSNPEPQLVATAEQEIARIRQVMQAANSPASPAPAGRD</sequence>
<feature type="transmembrane region" description="Helical" evidence="3">
    <location>
        <begin position="12"/>
        <end position="32"/>
    </location>
</feature>
<accession>A0A1X0Y622</accession>
<keyword evidence="5" id="KW-1185">Reference proteome</keyword>
<dbReference type="Proteomes" id="UP000193136">
    <property type="component" value="Unassembled WGS sequence"/>
</dbReference>
<dbReference type="InterPro" id="IPR019734">
    <property type="entry name" value="TPR_rpt"/>
</dbReference>
<dbReference type="SMART" id="SM00028">
    <property type="entry name" value="TPR"/>
    <property type="match status" value="2"/>
</dbReference>
<dbReference type="OrthoDB" id="5431950at2"/>
<keyword evidence="3" id="KW-0472">Membrane</keyword>
<evidence type="ECO:0000313" key="4">
    <source>
        <dbReference type="EMBL" id="ORJ60586.1"/>
    </source>
</evidence>
<protein>
    <submittedName>
        <fullName evidence="4">Uncharacterized protein</fullName>
    </submittedName>
</protein>
<reference evidence="4 5" key="1">
    <citation type="submission" date="2017-03" db="EMBL/GenBank/DDBJ databases">
        <title>Genome sequence of Geothermobacter sp. EPR-M, Deep-Sea Iron Reducer.</title>
        <authorList>
            <person name="Tully B."/>
            <person name="Savalia P."/>
            <person name="Abuyen K."/>
            <person name="Baughan C."/>
            <person name="Romero E."/>
            <person name="Ronkowski C."/>
            <person name="Torres B."/>
            <person name="Tremblay J."/>
            <person name="Trujillo A."/>
            <person name="Tyler M."/>
            <person name="Perez-Rodriguez I."/>
            <person name="Amend J."/>
        </authorList>
    </citation>
    <scope>NUCLEOTIDE SEQUENCE [LARGE SCALE GENOMIC DNA]</scope>
    <source>
        <strain evidence="4 5">EPR-M</strain>
    </source>
</reference>
<dbReference type="Pfam" id="PF13424">
    <property type="entry name" value="TPR_12"/>
    <property type="match status" value="1"/>
</dbReference>